<evidence type="ECO:0000256" key="3">
    <source>
        <dbReference type="ARBA" id="ARBA00022787"/>
    </source>
</evidence>
<comment type="function">
    <text evidence="6">Component of the ERMES/MDM complex, which serves as a molecular tether to connect the endoplasmic reticulum and mitochondria. Components of this complex are involved in the control of mitochondrial shape and protein biogenesis and may function in phospholipid exchange. MDM10 is involved in the late assembly steps of the general translocase of the mitochondrial outer membrane (TOM complex). Functions in the TOM40-specific route of the assembly of outer membrane beta-barrel proteins, including the association of TOM40 with the receptor TOM22 and small TOM proteins. Can associate with the SAM(core) complex as well as the MDM12-MMM1 complex, both involved in late steps of the major beta-barrel assembly pathway, that is responsible for biogenesis of all outer membrane beta-barrel proteins. May act as a switch that shuttles between both complexes and channels precursor proteins into the TOM40-specific pathway. Plays a role in mitochondrial morphology and in the inheritance of mitochondria.</text>
</comment>
<dbReference type="HAMAP" id="MF_03102">
    <property type="entry name" value="Mdm10"/>
    <property type="match status" value="1"/>
</dbReference>
<dbReference type="EMBL" id="JADGJQ010000061">
    <property type="protein sequence ID" value="KAJ3174709.1"/>
    <property type="molecule type" value="Genomic_DNA"/>
</dbReference>
<dbReference type="GO" id="GO:0051654">
    <property type="term" value="P:establishment of mitochondrion localization"/>
    <property type="evidence" value="ECO:0007669"/>
    <property type="project" value="TreeGrafter"/>
</dbReference>
<evidence type="ECO:0000256" key="4">
    <source>
        <dbReference type="ARBA" id="ARBA00023128"/>
    </source>
</evidence>
<gene>
    <name evidence="6 7" type="primary">MDM10</name>
    <name evidence="7" type="ORF">HDU87_006958</name>
</gene>
<keyword evidence="8" id="KW-1185">Reference proteome</keyword>
<keyword evidence="4 6" id="KW-0496">Mitochondrion</keyword>
<dbReference type="AlphaFoldDB" id="A0AAD5XN41"/>
<evidence type="ECO:0000313" key="8">
    <source>
        <dbReference type="Proteomes" id="UP001212152"/>
    </source>
</evidence>
<dbReference type="Pfam" id="PF12519">
    <property type="entry name" value="MDM10"/>
    <property type="match status" value="1"/>
</dbReference>
<dbReference type="GO" id="GO:0045040">
    <property type="term" value="P:protein insertion into mitochondrial outer membrane"/>
    <property type="evidence" value="ECO:0007669"/>
    <property type="project" value="UniProtKB-UniRule"/>
</dbReference>
<keyword evidence="3 6" id="KW-1000">Mitochondrion outer membrane</keyword>
<sequence>MIEYMDYALRSYYLATGWREDRQYSSLLVRSRRILDFAVPAGFSVTVGKSVSPELKSSYTLGVPNIRAAGFLFTSLPIDLPPLRVQAEEDLRRAESQVDVFAKGNVDDASLIAGRKRPPRGYLVYGRLYEDLHLEAMGVKSLGANTHMLAYGVNSWERRSLRAFSSVSARLRHATRRCTTELSYASEDQVFGLSTLYRFAGSHWATGSELYYTAKERSGGLSLGARYEKPSAGPEEPETVLSFLANPMMGHVSASYTTTVRRGLSVATRYRFNVYSYEADMAVGVEYAPAGSEQVIKTRLSLTEGLALRLEGQYRRALISIGLMTNFTQNPRRSIGVELQIA</sequence>
<dbReference type="GO" id="GO:0032865">
    <property type="term" value="C:ERMES complex"/>
    <property type="evidence" value="ECO:0007669"/>
    <property type="project" value="UniProtKB-UniRule"/>
</dbReference>
<proteinExistence type="inferred from homology"/>
<dbReference type="GO" id="GO:0070096">
    <property type="term" value="P:mitochondrial outer membrane translocase complex assembly"/>
    <property type="evidence" value="ECO:0007669"/>
    <property type="project" value="UniProtKB-UniRule"/>
</dbReference>
<evidence type="ECO:0000256" key="5">
    <source>
        <dbReference type="ARBA" id="ARBA00023136"/>
    </source>
</evidence>
<dbReference type="PANTHER" id="PTHR28035:SF1">
    <property type="entry name" value="MITOCHONDRIAL DISTRIBUTION AND MORPHOLOGY PROTEIN 10"/>
    <property type="match status" value="1"/>
</dbReference>
<keyword evidence="2 6" id="KW-0812">Transmembrane</keyword>
<comment type="caution">
    <text evidence="7">The sequence shown here is derived from an EMBL/GenBank/DDBJ whole genome shotgun (WGS) entry which is preliminary data.</text>
</comment>
<evidence type="ECO:0000313" key="7">
    <source>
        <dbReference type="EMBL" id="KAJ3174709.1"/>
    </source>
</evidence>
<dbReference type="InterPro" id="IPR027539">
    <property type="entry name" value="Mdm10"/>
</dbReference>
<dbReference type="GO" id="GO:0015914">
    <property type="term" value="P:phospholipid transport"/>
    <property type="evidence" value="ECO:0007669"/>
    <property type="project" value="TreeGrafter"/>
</dbReference>
<accession>A0AAD5XN41</accession>
<evidence type="ECO:0000256" key="2">
    <source>
        <dbReference type="ARBA" id="ARBA00022692"/>
    </source>
</evidence>
<dbReference type="GO" id="GO:1990456">
    <property type="term" value="P:mitochondrion-endoplasmic reticulum membrane tethering"/>
    <property type="evidence" value="ECO:0007669"/>
    <property type="project" value="UniProtKB-UniRule"/>
</dbReference>
<dbReference type="GO" id="GO:0001401">
    <property type="term" value="C:SAM complex"/>
    <property type="evidence" value="ECO:0007669"/>
    <property type="project" value="TreeGrafter"/>
</dbReference>
<comment type="subunit">
    <text evidence="6">Component of the ER-mitochondria encounter structure (ERMES) or MDM complex, composed of MMM1, MDM10, MDM12 and MDM34. Associates with the mitochondrial outer membrane sorting assembly machinery SAM(core) complex.</text>
</comment>
<dbReference type="Proteomes" id="UP001212152">
    <property type="component" value="Unassembled WGS sequence"/>
</dbReference>
<comment type="subcellular location">
    <subcellularLocation>
        <location evidence="6">Mitochondrion outer membrane</location>
        <topology evidence="6">Multi-pass membrane protein</topology>
    </subcellularLocation>
    <text evidence="6">The ERMES/MDM complex localizes to a few discrete foci (around 10 per single cell), that represent mitochondria-endoplasmic reticulum junctions. These foci are often found next to mtDNA nucleoids.</text>
</comment>
<organism evidence="7 8">
    <name type="scientific">Geranomyces variabilis</name>
    <dbReference type="NCBI Taxonomy" id="109894"/>
    <lineage>
        <taxon>Eukaryota</taxon>
        <taxon>Fungi</taxon>
        <taxon>Fungi incertae sedis</taxon>
        <taxon>Chytridiomycota</taxon>
        <taxon>Chytridiomycota incertae sedis</taxon>
        <taxon>Chytridiomycetes</taxon>
        <taxon>Spizellomycetales</taxon>
        <taxon>Powellomycetaceae</taxon>
        <taxon>Geranomyces</taxon>
    </lineage>
</organism>
<evidence type="ECO:0000256" key="6">
    <source>
        <dbReference type="HAMAP-Rule" id="MF_03102"/>
    </source>
</evidence>
<evidence type="ECO:0000256" key="1">
    <source>
        <dbReference type="ARBA" id="ARBA00022452"/>
    </source>
</evidence>
<reference evidence="7" key="1">
    <citation type="submission" date="2020-05" db="EMBL/GenBank/DDBJ databases">
        <title>Phylogenomic resolution of chytrid fungi.</title>
        <authorList>
            <person name="Stajich J.E."/>
            <person name="Amses K."/>
            <person name="Simmons R."/>
            <person name="Seto K."/>
            <person name="Myers J."/>
            <person name="Bonds A."/>
            <person name="Quandt C.A."/>
            <person name="Barry K."/>
            <person name="Liu P."/>
            <person name="Grigoriev I."/>
            <person name="Longcore J.E."/>
            <person name="James T.Y."/>
        </authorList>
    </citation>
    <scope>NUCLEOTIDE SEQUENCE</scope>
    <source>
        <strain evidence="7">JEL0379</strain>
    </source>
</reference>
<keyword evidence="5 6" id="KW-0472">Membrane</keyword>
<dbReference type="PANTHER" id="PTHR28035">
    <property type="entry name" value="MITOCHONDRIAL DISTRIBUTION AND MORPHOLOGY PROTEIN 10"/>
    <property type="match status" value="1"/>
</dbReference>
<name>A0AAD5XN41_9FUNG</name>
<keyword evidence="1 6" id="KW-1134">Transmembrane beta strand</keyword>
<comment type="domain">
    <text evidence="6">Lacks alpha-helical transmembrane segments, suggesting that it resides in the membrane via beta-sheet conformations similar to those predicted for other outer membrane proteins and porin.</text>
</comment>
<protein>
    <recommendedName>
        <fullName evidence="6">Mitochondrial distribution and morphology protein 10</fullName>
    </recommendedName>
    <alternativeName>
        <fullName evidence="6">Mitochondrial inheritance component MDM10</fullName>
    </alternativeName>
</protein>
<comment type="similarity">
    <text evidence="6">Belongs to the MDM10 family.</text>
</comment>